<dbReference type="EMBL" id="PCWN01000008">
    <property type="protein sequence ID" value="PIR03842.1"/>
    <property type="molecule type" value="Genomic_DNA"/>
</dbReference>
<evidence type="ECO:0000313" key="1">
    <source>
        <dbReference type="EMBL" id="PIR03842.1"/>
    </source>
</evidence>
<sequence length="117" mass="13697">MSLSENEKNKIVALQVAKTRAIQKNRVLDTVREKQIKKELIYYKQKLSESCNQNDSSKSFEILEKLIQLQGELLELILHKIQNRYGYVSDAITQKLTKIFIRDSHELSKNVLTHFYG</sequence>
<proteinExistence type="predicted"/>
<reference evidence="1 2" key="1">
    <citation type="submission" date="2017-09" db="EMBL/GenBank/DDBJ databases">
        <title>Depth-based differentiation of microbial function through sediment-hosted aquifers and enrichment of novel symbionts in the deep terrestrial subsurface.</title>
        <authorList>
            <person name="Probst A.J."/>
            <person name="Ladd B."/>
            <person name="Jarett J.K."/>
            <person name="Geller-Mcgrath D.E."/>
            <person name="Sieber C.M."/>
            <person name="Emerson J.B."/>
            <person name="Anantharaman K."/>
            <person name="Thomas B.C."/>
            <person name="Malmstrom R."/>
            <person name="Stieglmeier M."/>
            <person name="Klingl A."/>
            <person name="Woyke T."/>
            <person name="Ryan C.M."/>
            <person name="Banfield J.F."/>
        </authorList>
    </citation>
    <scope>NUCLEOTIDE SEQUENCE [LARGE SCALE GENOMIC DNA]</scope>
    <source>
        <strain evidence="1">CG11_big_fil_rev_8_21_14_0_20_39_34</strain>
    </source>
</reference>
<organism evidence="1 2">
    <name type="scientific">Candidatus Magasanikbacteria bacterium CG11_big_fil_rev_8_21_14_0_20_39_34</name>
    <dbReference type="NCBI Taxonomy" id="1974653"/>
    <lineage>
        <taxon>Bacteria</taxon>
        <taxon>Candidatus Magasanikiibacteriota</taxon>
    </lineage>
</organism>
<dbReference type="AlphaFoldDB" id="A0A2H0N4M0"/>
<name>A0A2H0N4M0_9BACT</name>
<accession>A0A2H0N4M0</accession>
<comment type="caution">
    <text evidence="1">The sequence shown here is derived from an EMBL/GenBank/DDBJ whole genome shotgun (WGS) entry which is preliminary data.</text>
</comment>
<gene>
    <name evidence="1" type="ORF">COV59_04205</name>
</gene>
<evidence type="ECO:0000313" key="2">
    <source>
        <dbReference type="Proteomes" id="UP000229600"/>
    </source>
</evidence>
<protein>
    <submittedName>
        <fullName evidence="1">Uncharacterized protein</fullName>
    </submittedName>
</protein>
<dbReference type="Proteomes" id="UP000229600">
    <property type="component" value="Unassembled WGS sequence"/>
</dbReference>